<dbReference type="GO" id="GO:0003860">
    <property type="term" value="F:3-hydroxyisobutyryl-CoA hydrolase activity"/>
    <property type="evidence" value="ECO:0007669"/>
    <property type="project" value="InterPro"/>
</dbReference>
<evidence type="ECO:0000259" key="2">
    <source>
        <dbReference type="Pfam" id="PF16113"/>
    </source>
</evidence>
<keyword evidence="4" id="KW-1185">Reference proteome</keyword>
<dbReference type="InterPro" id="IPR029045">
    <property type="entry name" value="ClpP/crotonase-like_dom_sf"/>
</dbReference>
<organism evidence="3 4">
    <name type="scientific">Roseateles aquatilis</name>
    <dbReference type="NCBI Taxonomy" id="431061"/>
    <lineage>
        <taxon>Bacteria</taxon>
        <taxon>Pseudomonadati</taxon>
        <taxon>Pseudomonadota</taxon>
        <taxon>Betaproteobacteria</taxon>
        <taxon>Burkholderiales</taxon>
        <taxon>Sphaerotilaceae</taxon>
        <taxon>Roseateles</taxon>
    </lineage>
</organism>
<evidence type="ECO:0000313" key="4">
    <source>
        <dbReference type="Proteomes" id="UP000197468"/>
    </source>
</evidence>
<dbReference type="EMBL" id="NIOF01000006">
    <property type="protein sequence ID" value="OWQ88805.1"/>
    <property type="molecule type" value="Genomic_DNA"/>
</dbReference>
<dbReference type="AlphaFoldDB" id="A0A246J842"/>
<evidence type="ECO:0000256" key="1">
    <source>
        <dbReference type="ARBA" id="ARBA00022801"/>
    </source>
</evidence>
<dbReference type="PANTHER" id="PTHR43176">
    <property type="entry name" value="3-HYDROXYISOBUTYRYL-COA HYDROLASE-RELATED"/>
    <property type="match status" value="1"/>
</dbReference>
<dbReference type="Gene3D" id="3.90.226.10">
    <property type="entry name" value="2-enoyl-CoA Hydratase, Chain A, domain 1"/>
    <property type="match status" value="1"/>
</dbReference>
<dbReference type="CDD" id="cd06558">
    <property type="entry name" value="crotonase-like"/>
    <property type="match status" value="1"/>
</dbReference>
<feature type="domain" description="Enoyl-CoA hydratase/isomerase" evidence="2">
    <location>
        <begin position="34"/>
        <end position="367"/>
    </location>
</feature>
<dbReference type="GO" id="GO:0006574">
    <property type="term" value="P:L-valine catabolic process"/>
    <property type="evidence" value="ECO:0007669"/>
    <property type="project" value="TreeGrafter"/>
</dbReference>
<protein>
    <submittedName>
        <fullName evidence="3">3-hydroxyisobutyryl-CoA hydrolase</fullName>
    </submittedName>
</protein>
<dbReference type="PANTHER" id="PTHR43176:SF6">
    <property type="entry name" value="3-HYDROXYISOBUTYRYL-COA HYDROLASE"/>
    <property type="match status" value="1"/>
</dbReference>
<dbReference type="OrthoDB" id="9790967at2"/>
<proteinExistence type="predicted"/>
<dbReference type="RefSeq" id="WP_088385691.1">
    <property type="nucleotide sequence ID" value="NZ_NIOF01000006.1"/>
</dbReference>
<name>A0A246J842_9BURK</name>
<comment type="caution">
    <text evidence="3">The sequence shown here is derived from an EMBL/GenBank/DDBJ whole genome shotgun (WGS) entry which is preliminary data.</text>
</comment>
<evidence type="ECO:0000313" key="3">
    <source>
        <dbReference type="EMBL" id="OWQ88805.1"/>
    </source>
</evidence>
<dbReference type="NCBIfam" id="NF004127">
    <property type="entry name" value="PRK05617.1"/>
    <property type="match status" value="1"/>
</dbReference>
<dbReference type="InterPro" id="IPR032259">
    <property type="entry name" value="HIBYL-CoA-H"/>
</dbReference>
<dbReference type="Pfam" id="PF16113">
    <property type="entry name" value="ECH_2"/>
    <property type="match status" value="1"/>
</dbReference>
<reference evidence="3 4" key="1">
    <citation type="journal article" date="2008" name="Int. J. Syst. Evol. Microbiol.">
        <title>Description of Roseateles aquatilis sp. nov. and Roseateles terrae sp. nov., in the class Betaproteobacteria, and emended description of the genus Roseateles.</title>
        <authorList>
            <person name="Gomila M."/>
            <person name="Bowien B."/>
            <person name="Falsen E."/>
            <person name="Moore E.R."/>
            <person name="Lalucat J."/>
        </authorList>
    </citation>
    <scope>NUCLEOTIDE SEQUENCE [LARGE SCALE GENOMIC DNA]</scope>
    <source>
        <strain evidence="3 4">CCUG 48205</strain>
    </source>
</reference>
<dbReference type="InterPro" id="IPR045004">
    <property type="entry name" value="ECH_dom"/>
</dbReference>
<sequence length="382" mass="41411">MAPTRRFYEWRFDAVIPSLQSEGLVLAEVNGCLGLITLNRPQALNALSLAMIRDMTALLSAWADDPRIQAVAVLGAGREGKPAAFCAGGDIRFFHQAALAGDDALDAFFTEEYALNHLIHQFPKPYIALMDGVVMGGGMGISQGAKLRVLTEHSKLAMPETNIGLFPDVGGGWFLSRCPGHSGEWLALTGQAIGAGDAIELGLGDVFVKSGELPAIIDGLRTGVQDSAEHVVATVMERADLAPVAEHWASRALINRHFKAESVQALFASLEADTDPWARQTLATLRKRSPLMMAVTLEQIRRARGMSLADDLRMERDLVHRCFHLRPGAASETVEGIRALAVDKDHAPKWNPATIDGVRREDVEAFFQSPWTVAGHPLRALA</sequence>
<keyword evidence="1 3" id="KW-0378">Hydrolase</keyword>
<dbReference type="Proteomes" id="UP000197468">
    <property type="component" value="Unassembled WGS sequence"/>
</dbReference>
<gene>
    <name evidence="3" type="ORF">CDN99_15095</name>
</gene>
<accession>A0A246J842</accession>
<dbReference type="SUPFAM" id="SSF52096">
    <property type="entry name" value="ClpP/crotonase"/>
    <property type="match status" value="1"/>
</dbReference>